<keyword evidence="2" id="KW-0964">Secreted</keyword>
<evidence type="ECO:0000313" key="14">
    <source>
        <dbReference type="Proteomes" id="UP000194286"/>
    </source>
</evidence>
<reference evidence="10 14" key="1">
    <citation type="submission" date="2016-09" db="EMBL/GenBank/DDBJ databases">
        <title>Lactobacillus reuteri KLR3005, genome sequencing and assembly.</title>
        <authorList>
            <person name="Lee J.-Y."/>
            <person name="Kim E.B."/>
            <person name="Choi Y.-J."/>
        </authorList>
    </citation>
    <scope>NUCLEOTIDE SEQUENCE [LARGE SCALE GENOMIC DNA]</scope>
    <source>
        <strain evidence="10 14">KLR3005</strain>
    </source>
</reference>
<keyword evidence="3" id="KW-0732">Signal</keyword>
<protein>
    <submittedName>
        <fullName evidence="10">Cell wall anchor protein</fullName>
    </submittedName>
    <submittedName>
        <fullName evidence="8">LPXTG cell wall anchor domain-containing protein</fullName>
    </submittedName>
</protein>
<dbReference type="PROSITE" id="PS50847">
    <property type="entry name" value="GRAM_POS_ANCHORING"/>
    <property type="match status" value="1"/>
</dbReference>
<reference evidence="11 13" key="2">
    <citation type="submission" date="2016-09" db="EMBL/GenBank/DDBJ databases">
        <title>Lactobacillus reuteri KLR3006, genome sequencing and assembly.</title>
        <authorList>
            <person name="Lee J.-Y."/>
            <person name="Kim E.B."/>
            <person name="Choi Y.-J."/>
        </authorList>
    </citation>
    <scope>NUCLEOTIDE SEQUENCE [LARGE SCALE GENOMIC DNA]</scope>
    <source>
        <strain evidence="11 13">KLR3006</strain>
    </source>
</reference>
<name>A0A143PY63_LIMRT</name>
<evidence type="ECO:0000313" key="13">
    <source>
        <dbReference type="Proteomes" id="UP000194219"/>
    </source>
</evidence>
<dbReference type="EMBL" id="JABAFN010000008">
    <property type="protein sequence ID" value="NME21774.1"/>
    <property type="molecule type" value="Genomic_DNA"/>
</dbReference>
<keyword evidence="1" id="KW-0134">Cell wall</keyword>
<dbReference type="Pfam" id="PF00746">
    <property type="entry name" value="Gram_pos_anchor"/>
    <property type="match status" value="1"/>
</dbReference>
<evidence type="ECO:0000256" key="3">
    <source>
        <dbReference type="ARBA" id="ARBA00022729"/>
    </source>
</evidence>
<reference evidence="9 12" key="3">
    <citation type="submission" date="2017-03" db="EMBL/GenBank/DDBJ databases">
        <title>Antibiotic resistance of probiotic microorganisms.</title>
        <authorList>
            <person name="Sanudo A.I."/>
            <person name="Olivares M."/>
            <person name="Banuelos O."/>
        </authorList>
    </citation>
    <scope>NUCLEOTIDE SEQUENCE [LARGE SCALE GENOMIC DNA]</scope>
    <source>
        <strain evidence="9 12">CECT8605</strain>
    </source>
</reference>
<dbReference type="Proteomes" id="UP000587270">
    <property type="component" value="Unassembled WGS sequence"/>
</dbReference>
<evidence type="ECO:0000313" key="12">
    <source>
        <dbReference type="Proteomes" id="UP000189795"/>
    </source>
</evidence>
<dbReference type="EMBL" id="MIMV01000185">
    <property type="protein sequence ID" value="OTA85750.1"/>
    <property type="molecule type" value="Genomic_DNA"/>
</dbReference>
<dbReference type="Proteomes" id="UP000189795">
    <property type="component" value="Unassembled WGS sequence"/>
</dbReference>
<evidence type="ECO:0000256" key="2">
    <source>
        <dbReference type="ARBA" id="ARBA00022525"/>
    </source>
</evidence>
<dbReference type="Proteomes" id="UP000194286">
    <property type="component" value="Unassembled WGS sequence"/>
</dbReference>
<dbReference type="InterPro" id="IPR019931">
    <property type="entry name" value="LPXTG_anchor"/>
</dbReference>
<organism evidence="10 14">
    <name type="scientific">Limosilactobacillus reuteri</name>
    <name type="common">Lactobacillus reuteri</name>
    <dbReference type="NCBI Taxonomy" id="1598"/>
    <lineage>
        <taxon>Bacteria</taxon>
        <taxon>Bacillati</taxon>
        <taxon>Bacillota</taxon>
        <taxon>Bacilli</taxon>
        <taxon>Lactobacillales</taxon>
        <taxon>Lactobacillaceae</taxon>
        <taxon>Limosilactobacillus</taxon>
    </lineage>
</organism>
<keyword evidence="6" id="KW-1133">Transmembrane helix</keyword>
<dbReference type="EMBL" id="MIMU01000084">
    <property type="protein sequence ID" value="OTA85439.1"/>
    <property type="molecule type" value="Genomic_DNA"/>
</dbReference>
<keyword evidence="6" id="KW-0472">Membrane</keyword>
<evidence type="ECO:0000313" key="11">
    <source>
        <dbReference type="EMBL" id="OTA85750.1"/>
    </source>
</evidence>
<dbReference type="EMBL" id="MWVS01000057">
    <property type="protein sequence ID" value="OPG88512.1"/>
    <property type="molecule type" value="Genomic_DNA"/>
</dbReference>
<feature type="transmembrane region" description="Helical" evidence="6">
    <location>
        <begin position="274"/>
        <end position="294"/>
    </location>
</feature>
<sequence>MIAFFDLKNANCFFLRIYIKEYIKEERDNMNHLNHLHVLRNTCLVGLTTASTILSLSLNIPPVLAATQEPITHPISNANNQKERVQIKRVIYFHLLNEVKKVEQVSYAHREVPNDPTKKAIWIIEPFEEVNIPEQAGFKPSMDKIPTVTEIEDLSQLKNTINIYYQPLNKDEGPKKDSKENTLAEKQKEGQAKENKKEEKQDSQDNYPVNEDLGDDNQVTENYGEVNNTRKQQNLHQRIAGINNRLNHSHRDSRKNDNSDQQILPQTGNETDNLTTFLGLGITVMVAGMSLFSLKKAHKNK</sequence>
<dbReference type="OrthoDB" id="397706at2"/>
<dbReference type="Proteomes" id="UP000194219">
    <property type="component" value="Unassembled WGS sequence"/>
</dbReference>
<feature type="region of interest" description="Disordered" evidence="5">
    <location>
        <begin position="167"/>
        <end position="221"/>
    </location>
</feature>
<comment type="caution">
    <text evidence="10">The sequence shown here is derived from an EMBL/GenBank/DDBJ whole genome shotgun (WGS) entry which is preliminary data.</text>
</comment>
<evidence type="ECO:0000259" key="7">
    <source>
        <dbReference type="PROSITE" id="PS50847"/>
    </source>
</evidence>
<feature type="compositionally biased region" description="Polar residues" evidence="5">
    <location>
        <begin position="259"/>
        <end position="272"/>
    </location>
</feature>
<evidence type="ECO:0000313" key="8">
    <source>
        <dbReference type="EMBL" id="NME21774.1"/>
    </source>
</evidence>
<evidence type="ECO:0000256" key="5">
    <source>
        <dbReference type="SAM" id="MobiDB-lite"/>
    </source>
</evidence>
<evidence type="ECO:0000256" key="4">
    <source>
        <dbReference type="ARBA" id="ARBA00023088"/>
    </source>
</evidence>
<reference evidence="8 15" key="4">
    <citation type="submission" date="2020-04" db="EMBL/GenBank/DDBJ databases">
        <authorList>
            <person name="Hitch T.C.A."/>
            <person name="Wylensek D."/>
            <person name="Clavel T."/>
        </authorList>
    </citation>
    <scope>NUCLEOTIDE SEQUENCE [LARGE SCALE GENOMIC DNA]</scope>
    <source>
        <strain evidence="8 15">WCA-386-APC-4I</strain>
    </source>
</reference>
<feature type="region of interest" description="Disordered" evidence="5">
    <location>
        <begin position="246"/>
        <end position="272"/>
    </location>
</feature>
<evidence type="ECO:0000313" key="10">
    <source>
        <dbReference type="EMBL" id="OTA85439.1"/>
    </source>
</evidence>
<accession>A0A143PY63</accession>
<dbReference type="AlphaFoldDB" id="A0A143PY63"/>
<keyword evidence="6" id="KW-0812">Transmembrane</keyword>
<evidence type="ECO:0000313" key="9">
    <source>
        <dbReference type="EMBL" id="OPG88512.1"/>
    </source>
</evidence>
<dbReference type="RefSeq" id="WP_003674070.1">
    <property type="nucleotide sequence ID" value="NZ_CABFNG010000062.1"/>
</dbReference>
<feature type="domain" description="Gram-positive cocci surface proteins LPxTG" evidence="7">
    <location>
        <begin position="264"/>
        <end position="301"/>
    </location>
</feature>
<proteinExistence type="predicted"/>
<evidence type="ECO:0000313" key="15">
    <source>
        <dbReference type="Proteomes" id="UP000587270"/>
    </source>
</evidence>
<evidence type="ECO:0000256" key="6">
    <source>
        <dbReference type="SAM" id="Phobius"/>
    </source>
</evidence>
<dbReference type="NCBIfam" id="TIGR01167">
    <property type="entry name" value="LPXTG_anchor"/>
    <property type="match status" value="1"/>
</dbReference>
<feature type="compositionally biased region" description="Basic and acidic residues" evidence="5">
    <location>
        <begin position="169"/>
        <end position="203"/>
    </location>
</feature>
<evidence type="ECO:0000256" key="1">
    <source>
        <dbReference type="ARBA" id="ARBA00022512"/>
    </source>
</evidence>
<keyword evidence="4" id="KW-0572">Peptidoglycan-anchor</keyword>
<gene>
    <name evidence="9" type="ORF">B5D07_05120</name>
    <name evidence="10" type="ORF">BHL82_00535</name>
    <name evidence="11" type="ORF">BHL83_05965</name>
    <name evidence="8" type="ORF">HF865_03490</name>
</gene>